<dbReference type="SMART" id="SM01381">
    <property type="entry name" value="7TM_GPCR_Srsx"/>
    <property type="match status" value="1"/>
</dbReference>
<reference evidence="10" key="1">
    <citation type="journal article" date="2023" name="G3 (Bethesda)">
        <title>A reference genome for the long-term kleptoplast-retaining sea slug Elysia crispata morphotype clarki.</title>
        <authorList>
            <person name="Eastman K.E."/>
            <person name="Pendleton A.L."/>
            <person name="Shaikh M.A."/>
            <person name="Suttiyut T."/>
            <person name="Ogas R."/>
            <person name="Tomko P."/>
            <person name="Gavelis G."/>
            <person name="Widhalm J.R."/>
            <person name="Wisecaver J.H."/>
        </authorList>
    </citation>
    <scope>NUCLEOTIDE SEQUENCE</scope>
    <source>
        <strain evidence="10">ECLA1</strain>
    </source>
</reference>
<comment type="caution">
    <text evidence="10">The sequence shown here is derived from an EMBL/GenBank/DDBJ whole genome shotgun (WGS) entry which is preliminary data.</text>
</comment>
<dbReference type="Gene3D" id="1.20.1070.10">
    <property type="entry name" value="Rhodopsin 7-helix transmembrane proteins"/>
    <property type="match status" value="1"/>
</dbReference>
<evidence type="ECO:0000256" key="4">
    <source>
        <dbReference type="ARBA" id="ARBA00023040"/>
    </source>
</evidence>
<comment type="subcellular location">
    <subcellularLocation>
        <location evidence="1">Membrane</location>
        <topology evidence="1">Multi-pass membrane protein</topology>
    </subcellularLocation>
</comment>
<keyword evidence="11" id="KW-1185">Reference proteome</keyword>
<protein>
    <recommendedName>
        <fullName evidence="9">G-protein coupled receptors family 1 profile domain-containing protein</fullName>
    </recommendedName>
</protein>
<dbReference type="PANTHER" id="PTHR24243">
    <property type="entry name" value="G-PROTEIN COUPLED RECEPTOR"/>
    <property type="match status" value="1"/>
</dbReference>
<dbReference type="PRINTS" id="PR00237">
    <property type="entry name" value="GPCRRHODOPSN"/>
</dbReference>
<dbReference type="Proteomes" id="UP001283361">
    <property type="component" value="Unassembled WGS sequence"/>
</dbReference>
<keyword evidence="2 8" id="KW-0812">Transmembrane</keyword>
<feature type="transmembrane region" description="Helical" evidence="8">
    <location>
        <begin position="39"/>
        <end position="64"/>
    </location>
</feature>
<evidence type="ECO:0000256" key="5">
    <source>
        <dbReference type="ARBA" id="ARBA00023136"/>
    </source>
</evidence>
<proteinExistence type="predicted"/>
<evidence type="ECO:0000259" key="9">
    <source>
        <dbReference type="PROSITE" id="PS50262"/>
    </source>
</evidence>
<feature type="transmembrane region" description="Helical" evidence="8">
    <location>
        <begin position="76"/>
        <end position="97"/>
    </location>
</feature>
<keyword evidence="6" id="KW-0675">Receptor</keyword>
<evidence type="ECO:0000256" key="3">
    <source>
        <dbReference type="ARBA" id="ARBA00022989"/>
    </source>
</evidence>
<dbReference type="InterPro" id="IPR017452">
    <property type="entry name" value="GPCR_Rhodpsn_7TM"/>
</dbReference>
<feature type="transmembrane region" description="Helical" evidence="8">
    <location>
        <begin position="253"/>
        <end position="277"/>
    </location>
</feature>
<dbReference type="InterPro" id="IPR000276">
    <property type="entry name" value="GPCR_Rhodpsn"/>
</dbReference>
<dbReference type="Pfam" id="PF00001">
    <property type="entry name" value="7tm_1"/>
    <property type="match status" value="1"/>
</dbReference>
<keyword evidence="3 8" id="KW-1133">Transmembrane helix</keyword>
<dbReference type="PANTHER" id="PTHR24243:SF224">
    <property type="entry name" value="G-PROTEIN COUPLED RECEPTOR 19-RELATED"/>
    <property type="match status" value="1"/>
</dbReference>
<evidence type="ECO:0000313" key="10">
    <source>
        <dbReference type="EMBL" id="KAK3787957.1"/>
    </source>
</evidence>
<dbReference type="GO" id="GO:0005886">
    <property type="term" value="C:plasma membrane"/>
    <property type="evidence" value="ECO:0007669"/>
    <property type="project" value="TreeGrafter"/>
</dbReference>
<keyword evidence="5 8" id="KW-0472">Membrane</keyword>
<evidence type="ECO:0000256" key="8">
    <source>
        <dbReference type="SAM" id="Phobius"/>
    </source>
</evidence>
<keyword evidence="4" id="KW-0297">G-protein coupled receptor</keyword>
<dbReference type="AlphaFoldDB" id="A0AAE1AHW8"/>
<evidence type="ECO:0000256" key="2">
    <source>
        <dbReference type="ARBA" id="ARBA00022692"/>
    </source>
</evidence>
<sequence>MTPEIPHMTVPLTSLTNGTERELPVTPIISAHVSWIIGYVSYVLSILLGVVGIFTNTVNISVYWKMGLSETTNISFFALSIFDLLISLCTVMVKITFNPPVSVMRLPSGAPVSELGMGANFMLYACLTCSAWMTAVLSVERCICISMPLKVKEIVTPKRTTFAIVTMVVYQLVFTSFLFLYPGPPYTVVSLRRSLYLNCSFSFPCLILFFVVLVSTAVLVAKLKENLEWREKTAKRSNKTPGGSKGMKAARSVAAICTIFIICFTPNTLLHVLSLVFNNFGIYDPYLGSLKRNLHRFGGLLQVLSSAVNIVVYYRISTKYREDCNALFCGQRVEKS</sequence>
<evidence type="ECO:0000256" key="7">
    <source>
        <dbReference type="ARBA" id="ARBA00023224"/>
    </source>
</evidence>
<evidence type="ECO:0000256" key="1">
    <source>
        <dbReference type="ARBA" id="ARBA00004141"/>
    </source>
</evidence>
<gene>
    <name evidence="10" type="ORF">RRG08_008974</name>
</gene>
<feature type="transmembrane region" description="Helical" evidence="8">
    <location>
        <begin position="117"/>
        <end position="139"/>
    </location>
</feature>
<dbReference type="GO" id="GO:0004930">
    <property type="term" value="F:G protein-coupled receptor activity"/>
    <property type="evidence" value="ECO:0007669"/>
    <property type="project" value="UniProtKB-KW"/>
</dbReference>
<feature type="transmembrane region" description="Helical" evidence="8">
    <location>
        <begin position="297"/>
        <end position="316"/>
    </location>
</feature>
<feature type="transmembrane region" description="Helical" evidence="8">
    <location>
        <begin position="201"/>
        <end position="221"/>
    </location>
</feature>
<dbReference type="PROSITE" id="PS50262">
    <property type="entry name" value="G_PROTEIN_RECEP_F1_2"/>
    <property type="match status" value="1"/>
</dbReference>
<feature type="domain" description="G-protein coupled receptors family 1 profile" evidence="9">
    <location>
        <begin position="55"/>
        <end position="313"/>
    </location>
</feature>
<evidence type="ECO:0000256" key="6">
    <source>
        <dbReference type="ARBA" id="ARBA00023170"/>
    </source>
</evidence>
<evidence type="ECO:0000313" key="11">
    <source>
        <dbReference type="Proteomes" id="UP001283361"/>
    </source>
</evidence>
<name>A0AAE1AHW8_9GAST</name>
<dbReference type="EMBL" id="JAWDGP010001820">
    <property type="protein sequence ID" value="KAK3787957.1"/>
    <property type="molecule type" value="Genomic_DNA"/>
</dbReference>
<feature type="transmembrane region" description="Helical" evidence="8">
    <location>
        <begin position="160"/>
        <end position="181"/>
    </location>
</feature>
<dbReference type="SUPFAM" id="SSF81321">
    <property type="entry name" value="Family A G protein-coupled receptor-like"/>
    <property type="match status" value="1"/>
</dbReference>
<accession>A0AAE1AHW8</accession>
<organism evidence="10 11">
    <name type="scientific">Elysia crispata</name>
    <name type="common">lettuce slug</name>
    <dbReference type="NCBI Taxonomy" id="231223"/>
    <lineage>
        <taxon>Eukaryota</taxon>
        <taxon>Metazoa</taxon>
        <taxon>Spiralia</taxon>
        <taxon>Lophotrochozoa</taxon>
        <taxon>Mollusca</taxon>
        <taxon>Gastropoda</taxon>
        <taxon>Heterobranchia</taxon>
        <taxon>Euthyneura</taxon>
        <taxon>Panpulmonata</taxon>
        <taxon>Sacoglossa</taxon>
        <taxon>Placobranchoidea</taxon>
        <taxon>Plakobranchidae</taxon>
        <taxon>Elysia</taxon>
    </lineage>
</organism>
<keyword evidence="7" id="KW-0807">Transducer</keyword>